<keyword evidence="2" id="KW-0805">Transcription regulation</keyword>
<keyword evidence="4" id="KW-0804">Transcription</keyword>
<evidence type="ECO:0000256" key="1">
    <source>
        <dbReference type="ARBA" id="ARBA00004123"/>
    </source>
</evidence>
<feature type="domain" description="Xylanolytic transcriptional activator regulatory" evidence="6">
    <location>
        <begin position="122"/>
        <end position="194"/>
    </location>
</feature>
<dbReference type="InterPro" id="IPR051089">
    <property type="entry name" value="prtT"/>
</dbReference>
<reference evidence="7" key="1">
    <citation type="submission" date="2023-01" db="EMBL/GenBank/DDBJ databases">
        <title>Exophiala dermititidis isolated from Cystic Fibrosis Patient.</title>
        <authorList>
            <person name="Kurbessoian T."/>
            <person name="Crocker A."/>
            <person name="Murante D."/>
            <person name="Hogan D.A."/>
            <person name="Stajich J.E."/>
        </authorList>
    </citation>
    <scope>NUCLEOTIDE SEQUENCE</scope>
    <source>
        <strain evidence="7">Ex8</strain>
    </source>
</reference>
<dbReference type="CDD" id="cd12148">
    <property type="entry name" value="fungal_TF_MHR"/>
    <property type="match status" value="1"/>
</dbReference>
<accession>A0AAN6EM53</accession>
<dbReference type="GO" id="GO:0005634">
    <property type="term" value="C:nucleus"/>
    <property type="evidence" value="ECO:0007669"/>
    <property type="project" value="UniProtKB-SubCell"/>
</dbReference>
<dbReference type="SMART" id="SM00906">
    <property type="entry name" value="Fungal_trans"/>
    <property type="match status" value="1"/>
</dbReference>
<evidence type="ECO:0000256" key="5">
    <source>
        <dbReference type="ARBA" id="ARBA00023242"/>
    </source>
</evidence>
<name>A0AAN6EM53_EXODE</name>
<proteinExistence type="predicted"/>
<dbReference type="Proteomes" id="UP001161757">
    <property type="component" value="Unassembled WGS sequence"/>
</dbReference>
<evidence type="ECO:0000256" key="3">
    <source>
        <dbReference type="ARBA" id="ARBA00023125"/>
    </source>
</evidence>
<gene>
    <name evidence="7" type="ORF">HRR80_009190</name>
</gene>
<evidence type="ECO:0000256" key="2">
    <source>
        <dbReference type="ARBA" id="ARBA00023015"/>
    </source>
</evidence>
<dbReference type="PANTHER" id="PTHR31845:SF17">
    <property type="entry name" value="ZN(II)2CYS6 TRANSCRIPTION FACTOR (EUROFUNG)"/>
    <property type="match status" value="1"/>
</dbReference>
<dbReference type="GO" id="GO:0006351">
    <property type="term" value="P:DNA-templated transcription"/>
    <property type="evidence" value="ECO:0007669"/>
    <property type="project" value="InterPro"/>
</dbReference>
<dbReference type="PANTHER" id="PTHR31845">
    <property type="entry name" value="FINGER DOMAIN PROTEIN, PUTATIVE-RELATED"/>
    <property type="match status" value="1"/>
</dbReference>
<evidence type="ECO:0000313" key="8">
    <source>
        <dbReference type="Proteomes" id="UP001161757"/>
    </source>
</evidence>
<dbReference type="AlphaFoldDB" id="A0AAN6EM53"/>
<dbReference type="InterPro" id="IPR007219">
    <property type="entry name" value="XnlR_reg_dom"/>
</dbReference>
<evidence type="ECO:0000313" key="7">
    <source>
        <dbReference type="EMBL" id="KAJ8986741.1"/>
    </source>
</evidence>
<keyword evidence="3" id="KW-0238">DNA-binding</keyword>
<dbReference type="GO" id="GO:0000981">
    <property type="term" value="F:DNA-binding transcription factor activity, RNA polymerase II-specific"/>
    <property type="evidence" value="ECO:0007669"/>
    <property type="project" value="TreeGrafter"/>
</dbReference>
<dbReference type="EMBL" id="JAJGCB010000032">
    <property type="protein sequence ID" value="KAJ8986741.1"/>
    <property type="molecule type" value="Genomic_DNA"/>
</dbReference>
<comment type="subcellular location">
    <subcellularLocation>
        <location evidence="1">Nucleus</location>
    </subcellularLocation>
</comment>
<dbReference type="GO" id="GO:0000976">
    <property type="term" value="F:transcription cis-regulatory region binding"/>
    <property type="evidence" value="ECO:0007669"/>
    <property type="project" value="TreeGrafter"/>
</dbReference>
<evidence type="ECO:0000259" key="6">
    <source>
        <dbReference type="SMART" id="SM00906"/>
    </source>
</evidence>
<dbReference type="GO" id="GO:0008270">
    <property type="term" value="F:zinc ion binding"/>
    <property type="evidence" value="ECO:0007669"/>
    <property type="project" value="InterPro"/>
</dbReference>
<evidence type="ECO:0000256" key="4">
    <source>
        <dbReference type="ARBA" id="ARBA00023163"/>
    </source>
</evidence>
<comment type="caution">
    <text evidence="7">The sequence shown here is derived from an EMBL/GenBank/DDBJ whole genome shotgun (WGS) entry which is preliminary data.</text>
</comment>
<organism evidence="7 8">
    <name type="scientific">Exophiala dermatitidis</name>
    <name type="common">Black yeast-like fungus</name>
    <name type="synonym">Wangiella dermatitidis</name>
    <dbReference type="NCBI Taxonomy" id="5970"/>
    <lineage>
        <taxon>Eukaryota</taxon>
        <taxon>Fungi</taxon>
        <taxon>Dikarya</taxon>
        <taxon>Ascomycota</taxon>
        <taxon>Pezizomycotina</taxon>
        <taxon>Eurotiomycetes</taxon>
        <taxon>Chaetothyriomycetidae</taxon>
        <taxon>Chaetothyriales</taxon>
        <taxon>Herpotrichiellaceae</taxon>
        <taxon>Exophiala</taxon>
    </lineage>
</organism>
<protein>
    <recommendedName>
        <fullName evidence="6">Xylanolytic transcriptional activator regulatory domain-containing protein</fullName>
    </recommendedName>
</protein>
<keyword evidence="5" id="KW-0539">Nucleus</keyword>
<sequence length="430" mass="48747">MDLDILPTTQHLSAEGEPDLIADGVITLQDAEGVFTSYRQCLDRFLYNILEEHDSLTSIRKSSPLLTAAVCVVGALHTFSPQYQACYEHFVQLASVRLFSKKNTPDDIRALCIAAFWLGDISSSLIGAAVRLASELGIHRHIQNARHQRDCYRNTRLFYLVCVCDSQLSITRGRPPLAWDFGSIISPKELLQSEYATKLDESLVSQLELWSISTQIFDRFYLDPDDDLPNGWIPLTHRLRTAIETWKVEWDDKLLVNEIEAGFASKATHLQYYFTRLYLCSVGFRRPAISQSNHPRSELGLEFAAAAMHSAVSILQVILTDKEIQSYLCELPVYFNDMIAFTIGFLCEVTTKYLANTWIDNAEINAELDELVHAFHNSTAIMQPKHPLAGVLSSMRHLVGRLQTLRQARETGHSHHQQMLSQIHAFQHSN</sequence>